<proteinExistence type="inferred from homology"/>
<sequence>MASPTLRKLLRNQSASKISTFLRQTHPLTQIPKPYDTTPLSNPPETDYLRSNLSLGAPAYPSFPFGLFLGPVSQGPSIRSQPDSEMAPDESNIIRADSVKKKRKKKMNKHKLRKLRRRLMRKT</sequence>
<evidence type="ECO:0000256" key="5">
    <source>
        <dbReference type="SAM" id="MobiDB-lite"/>
    </source>
</evidence>
<gene>
    <name evidence="7" type="ORF">STAS_24554</name>
</gene>
<dbReference type="InterPro" id="IPR013177">
    <property type="entry name" value="Ribosomal_mS38_C"/>
</dbReference>
<evidence type="ECO:0000256" key="4">
    <source>
        <dbReference type="ARBA" id="ARBA00035682"/>
    </source>
</evidence>
<accession>A0A5A7QQE2</accession>
<evidence type="ECO:0000256" key="2">
    <source>
        <dbReference type="ARBA" id="ARBA00023128"/>
    </source>
</evidence>
<dbReference type="PANTHER" id="PTHR32035:SF3">
    <property type="entry name" value="SMALL RIBOSOMAL SUBUNIT PROTEIN MS38"/>
    <property type="match status" value="1"/>
</dbReference>
<evidence type="ECO:0000313" key="8">
    <source>
        <dbReference type="Proteomes" id="UP000325081"/>
    </source>
</evidence>
<evidence type="ECO:0000256" key="3">
    <source>
        <dbReference type="ARBA" id="ARBA00035647"/>
    </source>
</evidence>
<dbReference type="GO" id="GO:0016301">
    <property type="term" value="F:kinase activity"/>
    <property type="evidence" value="ECO:0007669"/>
    <property type="project" value="UniProtKB-KW"/>
</dbReference>
<organism evidence="7 8">
    <name type="scientific">Striga asiatica</name>
    <name type="common">Asiatic witchweed</name>
    <name type="synonym">Buchnera asiatica</name>
    <dbReference type="NCBI Taxonomy" id="4170"/>
    <lineage>
        <taxon>Eukaryota</taxon>
        <taxon>Viridiplantae</taxon>
        <taxon>Streptophyta</taxon>
        <taxon>Embryophyta</taxon>
        <taxon>Tracheophyta</taxon>
        <taxon>Spermatophyta</taxon>
        <taxon>Magnoliopsida</taxon>
        <taxon>eudicotyledons</taxon>
        <taxon>Gunneridae</taxon>
        <taxon>Pentapetalae</taxon>
        <taxon>asterids</taxon>
        <taxon>lamiids</taxon>
        <taxon>Lamiales</taxon>
        <taxon>Orobanchaceae</taxon>
        <taxon>Buchnereae</taxon>
        <taxon>Striga</taxon>
    </lineage>
</organism>
<keyword evidence="7" id="KW-0418">Kinase</keyword>
<keyword evidence="8" id="KW-1185">Reference proteome</keyword>
<comment type="similarity">
    <text evidence="3">Belongs to the mitochondrion-specific ribosomal protein mS38 family.</text>
</comment>
<dbReference type="Pfam" id="PF08213">
    <property type="entry name" value="COX24_C"/>
    <property type="match status" value="1"/>
</dbReference>
<keyword evidence="7" id="KW-0808">Transferase</keyword>
<dbReference type="PANTHER" id="PTHR32035">
    <property type="entry name" value="AURORA KINASE A-INTERACTING PROTEIN"/>
    <property type="match status" value="1"/>
</dbReference>
<comment type="caution">
    <text evidence="7">The sequence shown here is derived from an EMBL/GenBank/DDBJ whole genome shotgun (WGS) entry which is preliminary data.</text>
</comment>
<feature type="region of interest" description="Disordered" evidence="5">
    <location>
        <begin position="99"/>
        <end position="123"/>
    </location>
</feature>
<dbReference type="GO" id="GO:0005739">
    <property type="term" value="C:mitochondrion"/>
    <property type="evidence" value="ECO:0007669"/>
    <property type="project" value="UniProtKB-SubCell"/>
</dbReference>
<feature type="domain" description="Ribosomal protein mS38 C-terminal" evidence="6">
    <location>
        <begin position="96"/>
        <end position="118"/>
    </location>
</feature>
<keyword evidence="2" id="KW-0496">Mitochondrion</keyword>
<comment type="subcellular location">
    <subcellularLocation>
        <location evidence="1">Mitochondrion</location>
    </subcellularLocation>
</comment>
<protein>
    <recommendedName>
        <fullName evidence="4">Small ribosomal subunit protein mS38</fullName>
    </recommendedName>
</protein>
<feature type="compositionally biased region" description="Basic residues" evidence="5">
    <location>
        <begin position="100"/>
        <end position="123"/>
    </location>
</feature>
<dbReference type="OrthoDB" id="1932216at2759"/>
<dbReference type="EMBL" id="BKCP01007959">
    <property type="protein sequence ID" value="GER47454.1"/>
    <property type="molecule type" value="Genomic_DNA"/>
</dbReference>
<dbReference type="Proteomes" id="UP000325081">
    <property type="component" value="Unassembled WGS sequence"/>
</dbReference>
<name>A0A5A7QQE2_STRAF</name>
<evidence type="ECO:0000259" key="6">
    <source>
        <dbReference type="Pfam" id="PF08213"/>
    </source>
</evidence>
<dbReference type="AlphaFoldDB" id="A0A5A7QQE2"/>
<reference evidence="8" key="1">
    <citation type="journal article" date="2019" name="Curr. Biol.">
        <title>Genome Sequence of Striga asiatica Provides Insight into the Evolution of Plant Parasitism.</title>
        <authorList>
            <person name="Yoshida S."/>
            <person name="Kim S."/>
            <person name="Wafula E.K."/>
            <person name="Tanskanen J."/>
            <person name="Kim Y.M."/>
            <person name="Honaas L."/>
            <person name="Yang Z."/>
            <person name="Spallek T."/>
            <person name="Conn C.E."/>
            <person name="Ichihashi Y."/>
            <person name="Cheong K."/>
            <person name="Cui S."/>
            <person name="Der J.P."/>
            <person name="Gundlach H."/>
            <person name="Jiao Y."/>
            <person name="Hori C."/>
            <person name="Ishida J.K."/>
            <person name="Kasahara H."/>
            <person name="Kiba T."/>
            <person name="Kim M.S."/>
            <person name="Koo N."/>
            <person name="Laohavisit A."/>
            <person name="Lee Y.H."/>
            <person name="Lumba S."/>
            <person name="McCourt P."/>
            <person name="Mortimer J.C."/>
            <person name="Mutuku J.M."/>
            <person name="Nomura T."/>
            <person name="Sasaki-Sekimoto Y."/>
            <person name="Seto Y."/>
            <person name="Wang Y."/>
            <person name="Wakatake T."/>
            <person name="Sakakibara H."/>
            <person name="Demura T."/>
            <person name="Yamaguchi S."/>
            <person name="Yoneyama K."/>
            <person name="Manabe R.I."/>
            <person name="Nelson D.C."/>
            <person name="Schulman A.H."/>
            <person name="Timko M.P."/>
            <person name="dePamphilis C.W."/>
            <person name="Choi D."/>
            <person name="Shirasu K."/>
        </authorList>
    </citation>
    <scope>NUCLEOTIDE SEQUENCE [LARGE SCALE GENOMIC DNA]</scope>
    <source>
        <strain evidence="8">cv. UVA1</strain>
    </source>
</reference>
<evidence type="ECO:0000313" key="7">
    <source>
        <dbReference type="EMBL" id="GER47454.1"/>
    </source>
</evidence>
<evidence type="ECO:0000256" key="1">
    <source>
        <dbReference type="ARBA" id="ARBA00004173"/>
    </source>
</evidence>